<feature type="region of interest" description="Disordered" evidence="3">
    <location>
        <begin position="128"/>
        <end position="211"/>
    </location>
</feature>
<feature type="domain" description="EF-hand" evidence="4">
    <location>
        <begin position="80"/>
        <end position="115"/>
    </location>
</feature>
<evidence type="ECO:0000313" key="5">
    <source>
        <dbReference type="EMBL" id="HHL43453.1"/>
    </source>
</evidence>
<protein>
    <recommendedName>
        <fullName evidence="4">EF-hand domain-containing protein</fullName>
    </recommendedName>
</protein>
<feature type="compositionally biased region" description="Basic residues" evidence="3">
    <location>
        <begin position="191"/>
        <end position="204"/>
    </location>
</feature>
<gene>
    <name evidence="5" type="ORF">ENJ42_07545</name>
</gene>
<sequence length="211" mass="24253">MERDVNTRHILIIAATSLTLNTGISAVAGTKMADKLDTNKDGLIQFSEFADHANQKFTRMDANGDGVVNQDERKAFHEAKRDEHLTKRFARLDANDDGLVSPSEYKNAADERRARRLEKLDINGDGEITKEDRVARRKHHKRRHKMKRPPKIDSNGDGLLDKAEHDAFTKHRFDRLDKNENGVLEADEQHRRRFGARHRHHPKGPRPGFDQ</sequence>
<evidence type="ECO:0000259" key="4">
    <source>
        <dbReference type="PROSITE" id="PS50222"/>
    </source>
</evidence>
<accession>A0A7C5M097</accession>
<feature type="compositionally biased region" description="Basic residues" evidence="3">
    <location>
        <begin position="135"/>
        <end position="149"/>
    </location>
</feature>
<dbReference type="PROSITE" id="PS00018">
    <property type="entry name" value="EF_HAND_1"/>
    <property type="match status" value="2"/>
</dbReference>
<dbReference type="InterPro" id="IPR002048">
    <property type="entry name" value="EF_hand_dom"/>
</dbReference>
<evidence type="ECO:0000256" key="2">
    <source>
        <dbReference type="ARBA" id="ARBA00022737"/>
    </source>
</evidence>
<comment type="caution">
    <text evidence="5">The sequence shown here is derived from an EMBL/GenBank/DDBJ whole genome shotgun (WGS) entry which is preliminary data.</text>
</comment>
<dbReference type="GO" id="GO:0005509">
    <property type="term" value="F:calcium ion binding"/>
    <property type="evidence" value="ECO:0007669"/>
    <property type="project" value="InterPro"/>
</dbReference>
<dbReference type="PANTHER" id="PTHR10827:SF98">
    <property type="entry name" value="45 KDA CALCIUM-BINDING PROTEIN"/>
    <property type="match status" value="1"/>
</dbReference>
<dbReference type="AlphaFoldDB" id="A0A7C5M097"/>
<dbReference type="Gene3D" id="1.10.238.10">
    <property type="entry name" value="EF-hand"/>
    <property type="match status" value="3"/>
</dbReference>
<keyword evidence="2" id="KW-0677">Repeat</keyword>
<dbReference type="InterPro" id="IPR018247">
    <property type="entry name" value="EF_Hand_1_Ca_BS"/>
</dbReference>
<organism evidence="5">
    <name type="scientific">Hellea balneolensis</name>
    <dbReference type="NCBI Taxonomy" id="287478"/>
    <lineage>
        <taxon>Bacteria</taxon>
        <taxon>Pseudomonadati</taxon>
        <taxon>Pseudomonadota</taxon>
        <taxon>Alphaproteobacteria</taxon>
        <taxon>Maricaulales</taxon>
        <taxon>Robiginitomaculaceae</taxon>
        <taxon>Hellea</taxon>
    </lineage>
</organism>
<dbReference type="PANTHER" id="PTHR10827">
    <property type="entry name" value="RETICULOCALBIN"/>
    <property type="match status" value="1"/>
</dbReference>
<dbReference type="EMBL" id="DRMJ01000391">
    <property type="protein sequence ID" value="HHL43453.1"/>
    <property type="molecule type" value="Genomic_DNA"/>
</dbReference>
<evidence type="ECO:0000256" key="3">
    <source>
        <dbReference type="SAM" id="MobiDB-lite"/>
    </source>
</evidence>
<dbReference type="Proteomes" id="UP000885830">
    <property type="component" value="Unassembled WGS sequence"/>
</dbReference>
<dbReference type="SUPFAM" id="SSF47473">
    <property type="entry name" value="EF-hand"/>
    <property type="match status" value="2"/>
</dbReference>
<name>A0A7C5M097_9PROT</name>
<dbReference type="Pfam" id="PF13202">
    <property type="entry name" value="EF-hand_5"/>
    <property type="match status" value="4"/>
</dbReference>
<keyword evidence="1" id="KW-0479">Metal-binding</keyword>
<reference evidence="5" key="1">
    <citation type="journal article" date="2020" name="mSystems">
        <title>Genome- and Community-Level Interaction Insights into Carbon Utilization and Element Cycling Functions of Hydrothermarchaeota in Hydrothermal Sediment.</title>
        <authorList>
            <person name="Zhou Z."/>
            <person name="Liu Y."/>
            <person name="Xu W."/>
            <person name="Pan J."/>
            <person name="Luo Z.H."/>
            <person name="Li M."/>
        </authorList>
    </citation>
    <scope>NUCLEOTIDE SEQUENCE [LARGE SCALE GENOMIC DNA]</scope>
    <source>
        <strain evidence="5">HyVt-485</strain>
    </source>
</reference>
<feature type="compositionally biased region" description="Basic and acidic residues" evidence="3">
    <location>
        <begin position="159"/>
        <end position="180"/>
    </location>
</feature>
<evidence type="ECO:0000256" key="1">
    <source>
        <dbReference type="ARBA" id="ARBA00022723"/>
    </source>
</evidence>
<proteinExistence type="predicted"/>
<dbReference type="PROSITE" id="PS50222">
    <property type="entry name" value="EF_HAND_2"/>
    <property type="match status" value="1"/>
</dbReference>
<dbReference type="InterPro" id="IPR011992">
    <property type="entry name" value="EF-hand-dom_pair"/>
</dbReference>